<gene>
    <name evidence="14" type="ORF">Micbo1qcDRAFT_196007</name>
</gene>
<feature type="region of interest" description="Disordered" evidence="12">
    <location>
        <begin position="553"/>
        <end position="577"/>
    </location>
</feature>
<evidence type="ECO:0000256" key="4">
    <source>
        <dbReference type="ARBA" id="ARBA00012781"/>
    </source>
</evidence>
<dbReference type="EMBL" id="KQ964252">
    <property type="protein sequence ID" value="KXJ90462.1"/>
    <property type="molecule type" value="Genomic_DNA"/>
</dbReference>
<dbReference type="OrthoDB" id="194468at2759"/>
<evidence type="ECO:0000256" key="2">
    <source>
        <dbReference type="ARBA" id="ARBA00004984"/>
    </source>
</evidence>
<dbReference type="FunFam" id="3.20.20.140:FF:000022">
    <property type="entry name" value="Guanine deaminase"/>
    <property type="match status" value="1"/>
</dbReference>
<dbReference type="Gene3D" id="3.20.20.140">
    <property type="entry name" value="Metal-dependent hydrolases"/>
    <property type="match status" value="1"/>
</dbReference>
<dbReference type="GO" id="GO:0006147">
    <property type="term" value="P:guanine catabolic process"/>
    <property type="evidence" value="ECO:0007669"/>
    <property type="project" value="UniProtKB-UniPathway"/>
</dbReference>
<dbReference type="STRING" id="196109.A0A136IZU7"/>
<comment type="function">
    <text evidence="9">Catalyzes the hydrolytic deamination of guanine, producing xanthine and ammonia.</text>
</comment>
<sequence length="604" mass="65467">MPRYLVFHGTLIHSASLASLEIIENGLLVVDTSSGTIISLTHNVAPEQVNNHLTTATPSLDLEDCEINHLPRGRFLIPGLIDTHNHAPQYPQRGLGQGMHILDWLSEITFPKESRFSDPAYAQRIYSAAVAHFLRQGITTASYYGSLHAPATRILADVCLAQGQRALVGKCNMNREAPDYYRDADAAASLRDTEECIAHVRRIDPEQKLVRYVLTPRFAICCDDEVLRGLGAIAAREEKKGKEGSGGRGTGMMVQTHFNEAEQEIAYTTQLFPQFGGSEADLYEHYGLLGERSILAHACHMTDHELRRVAELGCGVAHCPVSNMTVGGGFMAAPVRRFLQRGIKVGLGTDSGGGFSSSMLDAMRQALVASNAAEVASKGAEKGLTIPEVFYLATMGGARVCCLEDKVGSFAVGKEFDAVLVDACAAGGVMTMVEDEDSVATVFDKFVMTGDDRNMERVLVSTVVNTAVHLIHITAEDHNLLSEGSDLFPTAWPVDLVQLFHPSATMSTFSTKSAQNQVVPARAFKLYYQILTLTGLVALKAILNRDAESHKRENSSALSALGEPQADGESHAHEQNCKCPRSANTQLVGPVVLLTIQVTTEFQL</sequence>
<evidence type="ECO:0000256" key="7">
    <source>
        <dbReference type="ARBA" id="ARBA00022833"/>
    </source>
</evidence>
<dbReference type="InParanoid" id="A0A136IZU7"/>
<evidence type="ECO:0000313" key="15">
    <source>
        <dbReference type="Proteomes" id="UP000070501"/>
    </source>
</evidence>
<comment type="pathway">
    <text evidence="2">Purine metabolism; guanine degradation; xanthine from guanine: step 1/1.</text>
</comment>
<comment type="cofactor">
    <cofactor evidence="1">
        <name>Zn(2+)</name>
        <dbReference type="ChEBI" id="CHEBI:29105"/>
    </cofactor>
</comment>
<evidence type="ECO:0000256" key="8">
    <source>
        <dbReference type="ARBA" id="ARBA00051148"/>
    </source>
</evidence>
<dbReference type="InterPro" id="IPR006680">
    <property type="entry name" value="Amidohydro-rel"/>
</dbReference>
<dbReference type="InterPro" id="IPR051607">
    <property type="entry name" value="Metallo-dep_hydrolases"/>
</dbReference>
<keyword evidence="5" id="KW-0479">Metal-binding</keyword>
<reference evidence="15" key="1">
    <citation type="submission" date="2016-02" db="EMBL/GenBank/DDBJ databases">
        <title>Draft genome sequence of Microdochium bolleyi, a fungal endophyte of beachgrass.</title>
        <authorList>
            <consortium name="DOE Joint Genome Institute"/>
            <person name="David A.S."/>
            <person name="May G."/>
            <person name="Haridas S."/>
            <person name="Lim J."/>
            <person name="Wang M."/>
            <person name="Labutti K."/>
            <person name="Lipzen A."/>
            <person name="Barry K."/>
            <person name="Grigoriev I.V."/>
        </authorList>
    </citation>
    <scope>NUCLEOTIDE SEQUENCE [LARGE SCALE GENOMIC DNA]</scope>
    <source>
        <strain evidence="15">J235TASD1</strain>
    </source>
</reference>
<evidence type="ECO:0000256" key="5">
    <source>
        <dbReference type="ARBA" id="ARBA00022723"/>
    </source>
</evidence>
<keyword evidence="15" id="KW-1185">Reference proteome</keyword>
<evidence type="ECO:0000256" key="1">
    <source>
        <dbReference type="ARBA" id="ARBA00001947"/>
    </source>
</evidence>
<dbReference type="Gene3D" id="2.30.40.10">
    <property type="entry name" value="Urease, subunit C, domain 1"/>
    <property type="match status" value="1"/>
</dbReference>
<evidence type="ECO:0000259" key="13">
    <source>
        <dbReference type="Pfam" id="PF01979"/>
    </source>
</evidence>
<name>A0A136IZU7_9PEZI</name>
<evidence type="ECO:0000256" key="6">
    <source>
        <dbReference type="ARBA" id="ARBA00022801"/>
    </source>
</evidence>
<evidence type="ECO:0000256" key="3">
    <source>
        <dbReference type="ARBA" id="ARBA00006745"/>
    </source>
</evidence>
<dbReference type="GO" id="GO:0005829">
    <property type="term" value="C:cytosol"/>
    <property type="evidence" value="ECO:0007669"/>
    <property type="project" value="TreeGrafter"/>
</dbReference>
<dbReference type="SUPFAM" id="SSF51556">
    <property type="entry name" value="Metallo-dependent hydrolases"/>
    <property type="match status" value="1"/>
</dbReference>
<dbReference type="PANTHER" id="PTHR11271">
    <property type="entry name" value="GUANINE DEAMINASE"/>
    <property type="match status" value="1"/>
</dbReference>
<evidence type="ECO:0000256" key="10">
    <source>
        <dbReference type="ARBA" id="ARBA00069860"/>
    </source>
</evidence>
<evidence type="ECO:0000256" key="11">
    <source>
        <dbReference type="ARBA" id="ARBA00083147"/>
    </source>
</evidence>
<comment type="catalytic activity">
    <reaction evidence="8">
        <text>guanine + H2O + H(+) = xanthine + NH4(+)</text>
        <dbReference type="Rhea" id="RHEA:14665"/>
        <dbReference type="ChEBI" id="CHEBI:15377"/>
        <dbReference type="ChEBI" id="CHEBI:15378"/>
        <dbReference type="ChEBI" id="CHEBI:16235"/>
        <dbReference type="ChEBI" id="CHEBI:17712"/>
        <dbReference type="ChEBI" id="CHEBI:28938"/>
        <dbReference type="EC" id="3.5.4.3"/>
    </reaction>
</comment>
<dbReference type="InterPro" id="IPR011059">
    <property type="entry name" value="Metal-dep_hydrolase_composite"/>
</dbReference>
<dbReference type="PANTHER" id="PTHR11271:SF49">
    <property type="entry name" value="GUANINE DEAMINASE"/>
    <property type="match status" value="1"/>
</dbReference>
<evidence type="ECO:0000256" key="9">
    <source>
        <dbReference type="ARBA" id="ARBA00056079"/>
    </source>
</evidence>
<dbReference type="Proteomes" id="UP000070501">
    <property type="component" value="Unassembled WGS sequence"/>
</dbReference>
<dbReference type="GO" id="GO:0008270">
    <property type="term" value="F:zinc ion binding"/>
    <property type="evidence" value="ECO:0007669"/>
    <property type="project" value="TreeGrafter"/>
</dbReference>
<feature type="domain" description="Amidohydrolase-related" evidence="13">
    <location>
        <begin position="75"/>
        <end position="443"/>
    </location>
</feature>
<protein>
    <recommendedName>
        <fullName evidence="10">Probable guanine deaminase</fullName>
        <ecNumber evidence="4">3.5.4.3</ecNumber>
    </recommendedName>
    <alternativeName>
        <fullName evidence="11">Guanine aminohydrolase</fullName>
    </alternativeName>
</protein>
<proteinExistence type="inferred from homology"/>
<comment type="similarity">
    <text evidence="3">Belongs to the metallo-dependent hydrolases superfamily. ATZ/TRZ family.</text>
</comment>
<dbReference type="EC" id="3.5.4.3" evidence="4"/>
<organism evidence="14 15">
    <name type="scientific">Microdochium bolleyi</name>
    <dbReference type="NCBI Taxonomy" id="196109"/>
    <lineage>
        <taxon>Eukaryota</taxon>
        <taxon>Fungi</taxon>
        <taxon>Dikarya</taxon>
        <taxon>Ascomycota</taxon>
        <taxon>Pezizomycotina</taxon>
        <taxon>Sordariomycetes</taxon>
        <taxon>Xylariomycetidae</taxon>
        <taxon>Xylariales</taxon>
        <taxon>Microdochiaceae</taxon>
        <taxon>Microdochium</taxon>
    </lineage>
</organism>
<accession>A0A136IZU7</accession>
<dbReference type="AlphaFoldDB" id="A0A136IZU7"/>
<evidence type="ECO:0000313" key="14">
    <source>
        <dbReference type="EMBL" id="KXJ90462.1"/>
    </source>
</evidence>
<keyword evidence="6" id="KW-0378">Hydrolase</keyword>
<dbReference type="InterPro" id="IPR032466">
    <property type="entry name" value="Metal_Hydrolase"/>
</dbReference>
<dbReference type="UniPathway" id="UPA00603">
    <property type="reaction ID" value="UER00660"/>
</dbReference>
<keyword evidence="7" id="KW-0862">Zinc</keyword>
<dbReference type="Pfam" id="PF01979">
    <property type="entry name" value="Amidohydro_1"/>
    <property type="match status" value="1"/>
</dbReference>
<evidence type="ECO:0000256" key="12">
    <source>
        <dbReference type="SAM" id="MobiDB-lite"/>
    </source>
</evidence>
<dbReference type="GO" id="GO:0008892">
    <property type="term" value="F:guanine deaminase activity"/>
    <property type="evidence" value="ECO:0007669"/>
    <property type="project" value="UniProtKB-EC"/>
</dbReference>